<evidence type="ECO:0000259" key="3">
    <source>
        <dbReference type="PROSITE" id="PS51263"/>
    </source>
</evidence>
<dbReference type="Pfam" id="PF00241">
    <property type="entry name" value="Cofilin_ADF"/>
    <property type="match status" value="1"/>
</dbReference>
<dbReference type="AlphaFoldDB" id="A0A6U2E5J5"/>
<protein>
    <recommendedName>
        <fullName evidence="3">ADF-H domain-containing protein</fullName>
    </recommendedName>
</protein>
<dbReference type="Gene3D" id="3.40.20.10">
    <property type="entry name" value="Severin"/>
    <property type="match status" value="1"/>
</dbReference>
<comment type="similarity">
    <text evidence="1">Belongs to the actin-binding proteins ADF family.</text>
</comment>
<gene>
    <name evidence="4" type="ORF">HAND1043_LOCUS7730</name>
</gene>
<evidence type="ECO:0000256" key="2">
    <source>
        <dbReference type="ARBA" id="ARBA00023203"/>
    </source>
</evidence>
<evidence type="ECO:0000256" key="1">
    <source>
        <dbReference type="ARBA" id="ARBA00006844"/>
    </source>
</evidence>
<evidence type="ECO:0000313" key="4">
    <source>
        <dbReference type="EMBL" id="CAD8741238.1"/>
    </source>
</evidence>
<dbReference type="SMART" id="SM00102">
    <property type="entry name" value="ADF"/>
    <property type="match status" value="1"/>
</dbReference>
<name>A0A6U2E5J5_HEMAN</name>
<accession>A0A6U2E5J5</accession>
<proteinExistence type="inferred from homology"/>
<dbReference type="GO" id="GO:0003779">
    <property type="term" value="F:actin binding"/>
    <property type="evidence" value="ECO:0007669"/>
    <property type="project" value="UniProtKB-KW"/>
</dbReference>
<feature type="domain" description="ADF-H" evidence="3">
    <location>
        <begin position="4"/>
        <end position="137"/>
    </location>
</feature>
<dbReference type="PROSITE" id="PS51263">
    <property type="entry name" value="ADF_H"/>
    <property type="match status" value="1"/>
</dbReference>
<dbReference type="GO" id="GO:0015629">
    <property type="term" value="C:actin cytoskeleton"/>
    <property type="evidence" value="ECO:0007669"/>
    <property type="project" value="InterPro"/>
</dbReference>
<dbReference type="GO" id="GO:0030042">
    <property type="term" value="P:actin filament depolymerization"/>
    <property type="evidence" value="ECO:0007669"/>
    <property type="project" value="InterPro"/>
</dbReference>
<reference evidence="4" key="1">
    <citation type="submission" date="2021-01" db="EMBL/GenBank/DDBJ databases">
        <authorList>
            <person name="Corre E."/>
            <person name="Pelletier E."/>
            <person name="Niang G."/>
            <person name="Scheremetjew M."/>
            <person name="Finn R."/>
            <person name="Kale V."/>
            <person name="Holt S."/>
            <person name="Cochrane G."/>
            <person name="Meng A."/>
            <person name="Brown T."/>
            <person name="Cohen L."/>
        </authorList>
    </citation>
    <scope>NUCLEOTIDE SEQUENCE</scope>
    <source>
        <strain evidence="4">CCMP441</strain>
    </source>
</reference>
<dbReference type="EMBL" id="HBFK01012877">
    <property type="protein sequence ID" value="CAD8741238.1"/>
    <property type="molecule type" value="Transcribed_RNA"/>
</dbReference>
<keyword evidence="2" id="KW-0009">Actin-binding</keyword>
<dbReference type="CDD" id="cd11286">
    <property type="entry name" value="ADF_cofilin_like"/>
    <property type="match status" value="1"/>
</dbReference>
<dbReference type="InterPro" id="IPR029006">
    <property type="entry name" value="ADF-H/Gelsolin-like_dom_sf"/>
</dbReference>
<dbReference type="SUPFAM" id="SSF55753">
    <property type="entry name" value="Actin depolymerizing proteins"/>
    <property type="match status" value="1"/>
</dbReference>
<sequence length="139" mass="15675">MASGVGVADNCVTSFNDLKLKHDRKYVIYKMNDGMTQIEVFKEGAKDASYEEFCGLLPEDSCRYGVFDVEYTDPKTGGQRNKIVFFHWAPDSCKVREKMIYASSKDELKKRLVGVATEVQGSDKGDIEMTAVVERVNRV</sequence>
<organism evidence="4">
    <name type="scientific">Hemiselmis andersenii</name>
    <name type="common">Cryptophyte alga</name>
    <dbReference type="NCBI Taxonomy" id="464988"/>
    <lineage>
        <taxon>Eukaryota</taxon>
        <taxon>Cryptophyceae</taxon>
        <taxon>Cryptomonadales</taxon>
        <taxon>Hemiselmidaceae</taxon>
        <taxon>Hemiselmis</taxon>
    </lineage>
</organism>
<dbReference type="InterPro" id="IPR002108">
    <property type="entry name" value="ADF-H"/>
</dbReference>
<dbReference type="InterPro" id="IPR017904">
    <property type="entry name" value="ADF/Cofilin"/>
</dbReference>
<dbReference type="PANTHER" id="PTHR11913">
    <property type="entry name" value="COFILIN-RELATED"/>
    <property type="match status" value="1"/>
</dbReference>